<protein>
    <submittedName>
        <fullName evidence="9">Nicotinamide mononucleotide transporter</fullName>
    </submittedName>
</protein>
<keyword evidence="6 8" id="KW-1133">Transmembrane helix</keyword>
<sequence length="191" mass="21413">MSFTLFTAWGYEVSTLEFIAAITSITGVWLGTTGKRITWPWWALSSALYMVFFYQVDLFASAALQIVFIVAAIWGWRDWAPTGATPGYLNNRHRLFIGAGTLIAVSVLSPLLSRAGAAATWSDAFLLVGSLAAQILMVYQKVEAWMLWLIIDLAGTIQYAYLGYWFTAALYALFTLVAIVGWKRWYVLNRN</sequence>
<proteinExistence type="inferred from homology"/>
<feature type="transmembrane region" description="Helical" evidence="8">
    <location>
        <begin position="95"/>
        <end position="112"/>
    </location>
</feature>
<dbReference type="RefSeq" id="WP_095685966.1">
    <property type="nucleotide sequence ID" value="NZ_CP016776.1"/>
</dbReference>
<evidence type="ECO:0000313" key="9">
    <source>
        <dbReference type="EMBL" id="ASY20104.1"/>
    </source>
</evidence>
<keyword evidence="7 8" id="KW-0472">Membrane</keyword>
<organism evidence="9 10">
    <name type="scientific">Candidatus Planktophila vernalis</name>
    <dbReference type="NCBI Taxonomy" id="1884907"/>
    <lineage>
        <taxon>Bacteria</taxon>
        <taxon>Bacillati</taxon>
        <taxon>Actinomycetota</taxon>
        <taxon>Actinomycetes</taxon>
        <taxon>Candidatus Nanopelagicales</taxon>
        <taxon>Candidatus Nanopelagicaceae</taxon>
        <taxon>Candidatus Planktophila</taxon>
    </lineage>
</organism>
<dbReference type="GO" id="GO:0005886">
    <property type="term" value="C:plasma membrane"/>
    <property type="evidence" value="ECO:0007669"/>
    <property type="project" value="UniProtKB-SubCell"/>
</dbReference>
<evidence type="ECO:0000313" key="10">
    <source>
        <dbReference type="Proteomes" id="UP000217186"/>
    </source>
</evidence>
<dbReference type="Pfam" id="PF04973">
    <property type="entry name" value="NMN_transporter"/>
    <property type="match status" value="1"/>
</dbReference>
<feature type="transmembrane region" description="Helical" evidence="8">
    <location>
        <begin position="124"/>
        <end position="142"/>
    </location>
</feature>
<name>A0A249KTK0_9ACTN</name>
<evidence type="ECO:0000256" key="4">
    <source>
        <dbReference type="ARBA" id="ARBA00022475"/>
    </source>
</evidence>
<feature type="transmembrane region" description="Helical" evidence="8">
    <location>
        <begin position="6"/>
        <end position="30"/>
    </location>
</feature>
<keyword evidence="3" id="KW-0813">Transport</keyword>
<evidence type="ECO:0000256" key="6">
    <source>
        <dbReference type="ARBA" id="ARBA00022989"/>
    </source>
</evidence>
<dbReference type="Proteomes" id="UP000217186">
    <property type="component" value="Chromosome"/>
</dbReference>
<dbReference type="InterPro" id="IPR006419">
    <property type="entry name" value="NMN_transpt_PnuC"/>
</dbReference>
<comment type="subcellular location">
    <subcellularLocation>
        <location evidence="1">Cell membrane</location>
        <topology evidence="1">Multi-pass membrane protein</topology>
    </subcellularLocation>
</comment>
<evidence type="ECO:0000256" key="2">
    <source>
        <dbReference type="ARBA" id="ARBA00006669"/>
    </source>
</evidence>
<dbReference type="PANTHER" id="PTHR36122">
    <property type="entry name" value="NICOTINAMIDE RIBOSIDE TRANSPORTER PNUC"/>
    <property type="match status" value="1"/>
</dbReference>
<feature type="transmembrane region" description="Helical" evidence="8">
    <location>
        <begin position="162"/>
        <end position="182"/>
    </location>
</feature>
<dbReference type="AlphaFoldDB" id="A0A249KTK0"/>
<comment type="similarity">
    <text evidence="2">Belongs to the nicotinamide ribonucleoside (NR) uptake permease (TC 4.B.1) family.</text>
</comment>
<evidence type="ECO:0000256" key="7">
    <source>
        <dbReference type="ARBA" id="ARBA00023136"/>
    </source>
</evidence>
<reference evidence="9 10" key="1">
    <citation type="submission" date="2016-07" db="EMBL/GenBank/DDBJ databases">
        <title>High microdiversification within the ubiquitous acI lineage of Actinobacteria.</title>
        <authorList>
            <person name="Neuenschwander S.M."/>
            <person name="Salcher M."/>
            <person name="Ghai R."/>
            <person name="Pernthaler J."/>
        </authorList>
    </citation>
    <scope>NUCLEOTIDE SEQUENCE [LARGE SCALE GENOMIC DNA]</scope>
    <source>
        <strain evidence="9">MMS-IIA-15</strain>
    </source>
</reference>
<accession>A0A249KTK0</accession>
<evidence type="ECO:0000256" key="8">
    <source>
        <dbReference type="SAM" id="Phobius"/>
    </source>
</evidence>
<keyword evidence="10" id="KW-1185">Reference proteome</keyword>
<feature type="transmembrane region" description="Helical" evidence="8">
    <location>
        <begin position="51"/>
        <end position="75"/>
    </location>
</feature>
<keyword evidence="4" id="KW-1003">Cell membrane</keyword>
<evidence type="ECO:0000256" key="3">
    <source>
        <dbReference type="ARBA" id="ARBA00022448"/>
    </source>
</evidence>
<keyword evidence="5 8" id="KW-0812">Transmembrane</keyword>
<evidence type="ECO:0000256" key="5">
    <source>
        <dbReference type="ARBA" id="ARBA00022692"/>
    </source>
</evidence>
<dbReference type="OrthoDB" id="9791248at2"/>
<dbReference type="PANTHER" id="PTHR36122:SF2">
    <property type="entry name" value="NICOTINAMIDE RIBOSIDE TRANSPORTER PNUC"/>
    <property type="match status" value="1"/>
</dbReference>
<evidence type="ECO:0000256" key="1">
    <source>
        <dbReference type="ARBA" id="ARBA00004651"/>
    </source>
</evidence>
<dbReference type="NCBIfam" id="TIGR01528">
    <property type="entry name" value="NMN_trans_PnuC"/>
    <property type="match status" value="1"/>
</dbReference>
<dbReference type="GO" id="GO:0034257">
    <property type="term" value="F:nicotinamide riboside transmembrane transporter activity"/>
    <property type="evidence" value="ECO:0007669"/>
    <property type="project" value="InterPro"/>
</dbReference>
<dbReference type="KEGG" id="pvn:A7sIIA15_04385"/>
<dbReference type="EMBL" id="CP016776">
    <property type="protein sequence ID" value="ASY20104.1"/>
    <property type="molecule type" value="Genomic_DNA"/>
</dbReference>
<gene>
    <name evidence="9" type="ORF">A7sIIA15_04385</name>
</gene>